<feature type="domain" description="3-hydroxyacyl-CoA dehydrogenase NAD binding" evidence="4">
    <location>
        <begin position="26"/>
        <end position="209"/>
    </location>
</feature>
<accession>A0A0S2I2K0</accession>
<dbReference type="Pfam" id="PF02737">
    <property type="entry name" value="3HCDH_N"/>
    <property type="match status" value="1"/>
</dbReference>
<dbReference type="InterPro" id="IPR022694">
    <property type="entry name" value="3-OHacyl-CoA_DH"/>
</dbReference>
<dbReference type="SUPFAM" id="SSF51735">
    <property type="entry name" value="NAD(P)-binding Rossmann-fold domains"/>
    <property type="match status" value="1"/>
</dbReference>
<dbReference type="GO" id="GO:0070403">
    <property type="term" value="F:NAD+ binding"/>
    <property type="evidence" value="ECO:0007669"/>
    <property type="project" value="InterPro"/>
</dbReference>
<dbReference type="InterPro" id="IPR006176">
    <property type="entry name" value="3-OHacyl-CoA_DH_NAD-bd"/>
</dbReference>
<dbReference type="PIRSF" id="PIRSF000105">
    <property type="entry name" value="HCDH"/>
    <property type="match status" value="1"/>
</dbReference>
<name>A0A0S2I2K0_9BACT</name>
<dbReference type="SUPFAM" id="SSF48179">
    <property type="entry name" value="6-phosphogluconate dehydrogenase C-terminal domain-like"/>
    <property type="match status" value="1"/>
</dbReference>
<evidence type="ECO:0000313" key="6">
    <source>
        <dbReference type="Proteomes" id="UP000064893"/>
    </source>
</evidence>
<dbReference type="InterPro" id="IPR008927">
    <property type="entry name" value="6-PGluconate_DH-like_C_sf"/>
</dbReference>
<dbReference type="PANTHER" id="PTHR48075">
    <property type="entry name" value="3-HYDROXYACYL-COA DEHYDROGENASE FAMILY PROTEIN"/>
    <property type="match status" value="1"/>
</dbReference>
<keyword evidence="6" id="KW-1185">Reference proteome</keyword>
<dbReference type="InterPro" id="IPR006108">
    <property type="entry name" value="3HC_DH_C"/>
</dbReference>
<evidence type="ECO:0000256" key="2">
    <source>
        <dbReference type="PIRSR" id="PIRSR000105-1"/>
    </source>
</evidence>
<dbReference type="Proteomes" id="UP000064893">
    <property type="component" value="Chromosome"/>
</dbReference>
<dbReference type="EMBL" id="CP013118">
    <property type="protein sequence ID" value="ALO16530.1"/>
    <property type="molecule type" value="Genomic_DNA"/>
</dbReference>
<dbReference type="Gene3D" id="1.10.1040.10">
    <property type="entry name" value="N-(1-d-carboxylethyl)-l-norvaline Dehydrogenase, domain 2"/>
    <property type="match status" value="1"/>
</dbReference>
<dbReference type="InterPro" id="IPR036291">
    <property type="entry name" value="NAD(P)-bd_dom_sf"/>
</dbReference>
<evidence type="ECO:0000259" key="4">
    <source>
        <dbReference type="Pfam" id="PF02737"/>
    </source>
</evidence>
<dbReference type="PROSITE" id="PS51257">
    <property type="entry name" value="PROKAR_LIPOPROTEIN"/>
    <property type="match status" value="1"/>
</dbReference>
<dbReference type="STRING" id="1307839.L21SP5_02910"/>
<sequence>MSEIKVEPIEKYGLSAKSKPKSQFSTIGIVGCGNTGQRIALMVAGKGIEVVFLELSQAKIDQAFAEITEELDHQINHWGMTEGDKRSILSRIKGTLDYADFQNCDLVIESILSRTREESVDIRKEVFRNIEKHVSPHAIIATNSTTLVITELAAELEHKDRCISLHISTTAPEASIIEIVKGLHTSDEICEDVRRFAKLIGKTAIPVQESPGLVTARLAVSFISEACDVLMERVSDMESIDFSMRNGLGLPLGPFEMADKIGLDRVIRWMDNLYEEFGDYKYKPSPVLKRLVRAGYLGRKTHKGFYEYDENGQKLKKNVIEASTEK</sequence>
<evidence type="ECO:0000256" key="1">
    <source>
        <dbReference type="ARBA" id="ARBA00023002"/>
    </source>
</evidence>
<dbReference type="EC" id="1.1.1.157" evidence="5"/>
<organism evidence="5 6">
    <name type="scientific">Salinivirga cyanobacteriivorans</name>
    <dbReference type="NCBI Taxonomy" id="1307839"/>
    <lineage>
        <taxon>Bacteria</taxon>
        <taxon>Pseudomonadati</taxon>
        <taxon>Bacteroidota</taxon>
        <taxon>Bacteroidia</taxon>
        <taxon>Bacteroidales</taxon>
        <taxon>Salinivirgaceae</taxon>
        <taxon>Salinivirga</taxon>
    </lineage>
</organism>
<dbReference type="PANTHER" id="PTHR48075:SF5">
    <property type="entry name" value="3-HYDROXYBUTYRYL-COA DEHYDROGENASE"/>
    <property type="match status" value="1"/>
</dbReference>
<dbReference type="OrthoDB" id="9771883at2"/>
<dbReference type="InterPro" id="IPR013328">
    <property type="entry name" value="6PGD_dom2"/>
</dbReference>
<dbReference type="Gene3D" id="3.40.50.720">
    <property type="entry name" value="NAD(P)-binding Rossmann-like Domain"/>
    <property type="match status" value="1"/>
</dbReference>
<reference evidence="5 6" key="1">
    <citation type="submission" date="2015-11" db="EMBL/GenBank/DDBJ databases">
        <title>Description and complete genome sequence of a novel strain predominating in hypersaline microbial mats and representing a new family of the Bacteriodetes phylum.</title>
        <authorList>
            <person name="Spring S."/>
            <person name="Bunk B."/>
            <person name="Sproer C."/>
            <person name="Klenk H.-P."/>
        </authorList>
    </citation>
    <scope>NUCLEOTIDE SEQUENCE [LARGE SCALE GENOMIC DNA]</scope>
    <source>
        <strain evidence="5 6">L21-Spi-D4</strain>
    </source>
</reference>
<dbReference type="Pfam" id="PF00725">
    <property type="entry name" value="3HCDH"/>
    <property type="match status" value="1"/>
</dbReference>
<keyword evidence="1 5" id="KW-0560">Oxidoreductase</keyword>
<proteinExistence type="predicted"/>
<dbReference type="AlphaFoldDB" id="A0A0S2I2K0"/>
<evidence type="ECO:0000259" key="3">
    <source>
        <dbReference type="Pfam" id="PF00725"/>
    </source>
</evidence>
<feature type="domain" description="3-hydroxyacyl-CoA dehydrogenase C-terminal" evidence="3">
    <location>
        <begin position="212"/>
        <end position="308"/>
    </location>
</feature>
<dbReference type="GO" id="GO:0006635">
    <property type="term" value="P:fatty acid beta-oxidation"/>
    <property type="evidence" value="ECO:0007669"/>
    <property type="project" value="TreeGrafter"/>
</dbReference>
<dbReference type="GO" id="GO:0008691">
    <property type="term" value="F:3-hydroxybutyryl-CoA dehydrogenase activity"/>
    <property type="evidence" value="ECO:0007669"/>
    <property type="project" value="UniProtKB-EC"/>
</dbReference>
<dbReference type="KEGG" id="blq:L21SP5_02910"/>
<dbReference type="RefSeq" id="WP_057953892.1">
    <property type="nucleotide sequence ID" value="NZ_CP013118.1"/>
</dbReference>
<evidence type="ECO:0000313" key="5">
    <source>
        <dbReference type="EMBL" id="ALO16530.1"/>
    </source>
</evidence>
<protein>
    <submittedName>
        <fullName evidence="5">Putative 3-hydroxybutyryl-CoA dehydrogenase</fullName>
        <ecNumber evidence="5">1.1.1.157</ecNumber>
    </submittedName>
</protein>
<gene>
    <name evidence="5" type="primary">mmgB_2</name>
    <name evidence="5" type="ORF">L21SP5_02910</name>
</gene>
<feature type="site" description="Important for catalytic activity" evidence="2">
    <location>
        <position position="166"/>
    </location>
</feature>